<dbReference type="EMBL" id="JASZZN010000007">
    <property type="protein sequence ID" value="MDM4015934.1"/>
    <property type="molecule type" value="Genomic_DNA"/>
</dbReference>
<comment type="caution">
    <text evidence="1">The sequence shown here is derived from an EMBL/GenBank/DDBJ whole genome shotgun (WGS) entry which is preliminary data.</text>
</comment>
<evidence type="ECO:0008006" key="3">
    <source>
        <dbReference type="Google" id="ProtNLM"/>
    </source>
</evidence>
<keyword evidence="2" id="KW-1185">Reference proteome</keyword>
<accession>A0ABT7PI12</accession>
<evidence type="ECO:0000313" key="1">
    <source>
        <dbReference type="EMBL" id="MDM4015934.1"/>
    </source>
</evidence>
<gene>
    <name evidence="1" type="ORF">QTN89_10865</name>
</gene>
<dbReference type="RefSeq" id="WP_289163503.1">
    <property type="nucleotide sequence ID" value="NZ_JASZZN010000007.1"/>
</dbReference>
<name>A0ABT7PI12_9BACT</name>
<protein>
    <recommendedName>
        <fullName evidence="3">Transposase</fullName>
    </recommendedName>
</protein>
<sequence>MKISRGLLAKVSQAIASLYEDLFSQLKAPRILNIDETGHCESDFTVFKIDPSRGSVVLHDVLGEEFEGIIGCDNFNRNDERRI</sequence>
<evidence type="ECO:0000313" key="2">
    <source>
        <dbReference type="Proteomes" id="UP001239462"/>
    </source>
</evidence>
<proteinExistence type="predicted"/>
<dbReference type="Proteomes" id="UP001239462">
    <property type="component" value="Unassembled WGS sequence"/>
</dbReference>
<organism evidence="1 2">
    <name type="scientific">Roseiconus lacunae</name>
    <dbReference type="NCBI Taxonomy" id="2605694"/>
    <lineage>
        <taxon>Bacteria</taxon>
        <taxon>Pseudomonadati</taxon>
        <taxon>Planctomycetota</taxon>
        <taxon>Planctomycetia</taxon>
        <taxon>Pirellulales</taxon>
        <taxon>Pirellulaceae</taxon>
        <taxon>Roseiconus</taxon>
    </lineage>
</organism>
<reference evidence="1 2" key="1">
    <citation type="submission" date="2023-06" db="EMBL/GenBank/DDBJ databases">
        <title>Roseiconus lacunae JC819 isolated from Gulf of Mannar region, Tamil Nadu.</title>
        <authorList>
            <person name="Pk S."/>
            <person name="Ch S."/>
            <person name="Ch V.R."/>
        </authorList>
    </citation>
    <scope>NUCLEOTIDE SEQUENCE [LARGE SCALE GENOMIC DNA]</scope>
    <source>
        <strain evidence="1 2">JC819</strain>
    </source>
</reference>